<comment type="caution">
    <text evidence="2">The sequence shown here is derived from an EMBL/GenBank/DDBJ whole genome shotgun (WGS) entry which is preliminary data.</text>
</comment>
<dbReference type="OrthoDB" id="3236524at2"/>
<evidence type="ECO:0000313" key="3">
    <source>
        <dbReference type="Proteomes" id="UP000307808"/>
    </source>
</evidence>
<dbReference type="SUPFAM" id="SSF159888">
    <property type="entry name" value="YdhG-like"/>
    <property type="match status" value="1"/>
</dbReference>
<evidence type="ECO:0000259" key="1">
    <source>
        <dbReference type="Pfam" id="PF08818"/>
    </source>
</evidence>
<keyword evidence="3" id="KW-1185">Reference proteome</keyword>
<sequence>MPSPKRIDVDDFYAQLPEIARPHLGQLRELCRASLPDAEEVLHWNQPAFVQDGTRLVALQAFGKHCSLRFPTRLFAEHRSRVEGVGYEAGEGFVKLPYDRGLPVDVLRSLVEARRQEYAATGAGW</sequence>
<dbReference type="RefSeq" id="WP_137064359.1">
    <property type="nucleotide sequence ID" value="NZ_CP040748.1"/>
</dbReference>
<dbReference type="AlphaFoldDB" id="A0A4U2YSX4"/>
<protein>
    <submittedName>
        <fullName evidence="2">DUF1801 domain-containing protein</fullName>
    </submittedName>
</protein>
<dbReference type="Pfam" id="PF08818">
    <property type="entry name" value="DUF1801"/>
    <property type="match status" value="1"/>
</dbReference>
<feature type="domain" description="YdhG-like" evidence="1">
    <location>
        <begin position="21"/>
        <end position="113"/>
    </location>
</feature>
<dbReference type="InterPro" id="IPR014922">
    <property type="entry name" value="YdhG-like"/>
</dbReference>
<name>A0A4U2YSX4_9ACTN</name>
<dbReference type="EMBL" id="SZPY01000001">
    <property type="protein sequence ID" value="TKI63895.1"/>
    <property type="molecule type" value="Genomic_DNA"/>
</dbReference>
<organism evidence="2 3">
    <name type="scientific">Nocardioides jishulii</name>
    <dbReference type="NCBI Taxonomy" id="2575440"/>
    <lineage>
        <taxon>Bacteria</taxon>
        <taxon>Bacillati</taxon>
        <taxon>Actinomycetota</taxon>
        <taxon>Actinomycetes</taxon>
        <taxon>Propionibacteriales</taxon>
        <taxon>Nocardioidaceae</taxon>
        <taxon>Nocardioides</taxon>
    </lineage>
</organism>
<gene>
    <name evidence="2" type="ORF">FC770_01560</name>
</gene>
<dbReference type="Proteomes" id="UP000307808">
    <property type="component" value="Unassembled WGS sequence"/>
</dbReference>
<evidence type="ECO:0000313" key="2">
    <source>
        <dbReference type="EMBL" id="TKI63895.1"/>
    </source>
</evidence>
<reference evidence="2 3" key="1">
    <citation type="submission" date="2019-04" db="EMBL/GenBank/DDBJ databases">
        <authorList>
            <person name="Dong K."/>
        </authorList>
    </citation>
    <scope>NUCLEOTIDE SEQUENCE [LARGE SCALE GENOMIC DNA]</scope>
    <source>
        <strain evidence="3">dk3543</strain>
    </source>
</reference>
<accession>A0A4U2YSX4</accession>
<dbReference type="Gene3D" id="3.90.1150.200">
    <property type="match status" value="1"/>
</dbReference>
<proteinExistence type="predicted"/>